<evidence type="ECO:0000313" key="2">
    <source>
        <dbReference type="EMBL" id="KAJ8539928.1"/>
    </source>
</evidence>
<gene>
    <name evidence="2" type="ORF">K7X08_026317</name>
</gene>
<feature type="region of interest" description="Disordered" evidence="1">
    <location>
        <begin position="123"/>
        <end position="158"/>
    </location>
</feature>
<dbReference type="AlphaFoldDB" id="A0A9Q1LMY5"/>
<evidence type="ECO:0000313" key="3">
    <source>
        <dbReference type="Proteomes" id="UP001152561"/>
    </source>
</evidence>
<keyword evidence="3" id="KW-1185">Reference proteome</keyword>
<feature type="compositionally biased region" description="Basic and acidic residues" evidence="1">
    <location>
        <begin position="19"/>
        <end position="30"/>
    </location>
</feature>
<feature type="compositionally biased region" description="Basic residues" evidence="1">
    <location>
        <begin position="127"/>
        <end position="136"/>
    </location>
</feature>
<proteinExistence type="predicted"/>
<sequence length="158" mass="17292">MVSCQEINNGGIAVSMSKSADENKNEGREQLCNEVSKAEGEKEGRTMQNDNVTTKELIENSFIGQKTRVEVVEGNSDLEEVVESDDQVIYSTQSDEVEVDVNNSDTTEALSKDLEHVVVEAGLSQKSHVKGTKKKYGNNEGQPTGMLPMRVAKSNNKP</sequence>
<evidence type="ECO:0000256" key="1">
    <source>
        <dbReference type="SAM" id="MobiDB-lite"/>
    </source>
</evidence>
<reference evidence="3" key="1">
    <citation type="journal article" date="2023" name="Proc. Natl. Acad. Sci. U.S.A.">
        <title>Genomic and structural basis for evolution of tropane alkaloid biosynthesis.</title>
        <authorList>
            <person name="Wanga Y.-J."/>
            <person name="Taina T."/>
            <person name="Yua J.-Y."/>
            <person name="Lia J."/>
            <person name="Xua B."/>
            <person name="Chenc J."/>
            <person name="D'Auriad J.C."/>
            <person name="Huanga J.-P."/>
            <person name="Huanga S.-X."/>
        </authorList>
    </citation>
    <scope>NUCLEOTIDE SEQUENCE [LARGE SCALE GENOMIC DNA]</scope>
    <source>
        <strain evidence="3">cv. KIB-2019</strain>
    </source>
</reference>
<protein>
    <submittedName>
        <fullName evidence="2">Uncharacterized protein</fullName>
    </submittedName>
</protein>
<comment type="caution">
    <text evidence="2">The sequence shown here is derived from an EMBL/GenBank/DDBJ whole genome shotgun (WGS) entry which is preliminary data.</text>
</comment>
<feature type="region of interest" description="Disordered" evidence="1">
    <location>
        <begin position="1"/>
        <end position="30"/>
    </location>
</feature>
<organism evidence="2 3">
    <name type="scientific">Anisodus acutangulus</name>
    <dbReference type="NCBI Taxonomy" id="402998"/>
    <lineage>
        <taxon>Eukaryota</taxon>
        <taxon>Viridiplantae</taxon>
        <taxon>Streptophyta</taxon>
        <taxon>Embryophyta</taxon>
        <taxon>Tracheophyta</taxon>
        <taxon>Spermatophyta</taxon>
        <taxon>Magnoliopsida</taxon>
        <taxon>eudicotyledons</taxon>
        <taxon>Gunneridae</taxon>
        <taxon>Pentapetalae</taxon>
        <taxon>asterids</taxon>
        <taxon>lamiids</taxon>
        <taxon>Solanales</taxon>
        <taxon>Solanaceae</taxon>
        <taxon>Solanoideae</taxon>
        <taxon>Hyoscyameae</taxon>
        <taxon>Anisodus</taxon>
    </lineage>
</organism>
<dbReference type="Proteomes" id="UP001152561">
    <property type="component" value="Unassembled WGS sequence"/>
</dbReference>
<dbReference type="EMBL" id="JAJAGQ010000016">
    <property type="protein sequence ID" value="KAJ8539928.1"/>
    <property type="molecule type" value="Genomic_DNA"/>
</dbReference>
<name>A0A9Q1LMY5_9SOLA</name>
<accession>A0A9Q1LMY5</accession>